<evidence type="ECO:0000313" key="5">
    <source>
        <dbReference type="Proteomes" id="UP000677305"/>
    </source>
</evidence>
<accession>A0A8J8M932</accession>
<reference evidence="4 5" key="1">
    <citation type="submission" date="2020-07" db="EMBL/GenBank/DDBJ databases">
        <title>Vallitalea guaymasensis genome.</title>
        <authorList>
            <person name="Postec A."/>
        </authorList>
    </citation>
    <scope>NUCLEOTIDE SEQUENCE [LARGE SCALE GENOMIC DNA]</scope>
    <source>
        <strain evidence="4 5">Ra1766G1</strain>
    </source>
</reference>
<evidence type="ECO:0000256" key="1">
    <source>
        <dbReference type="ARBA" id="ARBA00006484"/>
    </source>
</evidence>
<dbReference type="RefSeq" id="WP_212692806.1">
    <property type="nucleotide sequence ID" value="NZ_CP058561.1"/>
</dbReference>
<dbReference type="PRINTS" id="PR00080">
    <property type="entry name" value="SDRFAMILY"/>
</dbReference>
<name>A0A8J8M932_9FIRM</name>
<dbReference type="PRINTS" id="PR00081">
    <property type="entry name" value="GDHRDH"/>
</dbReference>
<proteinExistence type="inferred from homology"/>
<keyword evidence="5" id="KW-1185">Reference proteome</keyword>
<dbReference type="CDD" id="cd05233">
    <property type="entry name" value="SDR_c"/>
    <property type="match status" value="1"/>
</dbReference>
<dbReference type="KEGG" id="vgu:HYG85_06450"/>
<evidence type="ECO:0000256" key="2">
    <source>
        <dbReference type="ARBA" id="ARBA00022857"/>
    </source>
</evidence>
<keyword evidence="2" id="KW-0521">NADP</keyword>
<protein>
    <submittedName>
        <fullName evidence="4">SDR family oxidoreductase</fullName>
    </submittedName>
</protein>
<gene>
    <name evidence="4" type="ORF">HYG85_06450</name>
</gene>
<dbReference type="InterPro" id="IPR002347">
    <property type="entry name" value="SDR_fam"/>
</dbReference>
<evidence type="ECO:0000256" key="3">
    <source>
        <dbReference type="ARBA" id="ARBA00023002"/>
    </source>
</evidence>
<keyword evidence="3" id="KW-0560">Oxidoreductase</keyword>
<dbReference type="InterPro" id="IPR020904">
    <property type="entry name" value="Sc_DH/Rdtase_CS"/>
</dbReference>
<dbReference type="Gene3D" id="3.40.50.720">
    <property type="entry name" value="NAD(P)-binding Rossmann-like Domain"/>
    <property type="match status" value="1"/>
</dbReference>
<dbReference type="EMBL" id="CP058561">
    <property type="protein sequence ID" value="QUH28578.1"/>
    <property type="molecule type" value="Genomic_DNA"/>
</dbReference>
<dbReference type="PANTHER" id="PTHR43618:SF8">
    <property type="entry name" value="7ALPHA-HYDROXYSTEROID DEHYDROGENASE"/>
    <property type="match status" value="1"/>
</dbReference>
<evidence type="ECO:0000313" key="4">
    <source>
        <dbReference type="EMBL" id="QUH28578.1"/>
    </source>
</evidence>
<dbReference type="InterPro" id="IPR052178">
    <property type="entry name" value="Sec_Metab_Biosynth_SDR"/>
</dbReference>
<dbReference type="PROSITE" id="PS00061">
    <property type="entry name" value="ADH_SHORT"/>
    <property type="match status" value="1"/>
</dbReference>
<dbReference type="Pfam" id="PF13561">
    <property type="entry name" value="adh_short_C2"/>
    <property type="match status" value="1"/>
</dbReference>
<dbReference type="FunFam" id="3.40.50.720:FF:000084">
    <property type="entry name" value="Short-chain dehydrogenase reductase"/>
    <property type="match status" value="1"/>
</dbReference>
<dbReference type="AlphaFoldDB" id="A0A8J8M932"/>
<dbReference type="PANTHER" id="PTHR43618">
    <property type="entry name" value="7-ALPHA-HYDROXYSTEROID DEHYDROGENASE"/>
    <property type="match status" value="1"/>
</dbReference>
<dbReference type="GO" id="GO:0008206">
    <property type="term" value="P:bile acid metabolic process"/>
    <property type="evidence" value="ECO:0007669"/>
    <property type="project" value="UniProtKB-ARBA"/>
</dbReference>
<dbReference type="GO" id="GO:0016491">
    <property type="term" value="F:oxidoreductase activity"/>
    <property type="evidence" value="ECO:0007669"/>
    <property type="project" value="UniProtKB-KW"/>
</dbReference>
<organism evidence="4 5">
    <name type="scientific">Vallitalea guaymasensis</name>
    <dbReference type="NCBI Taxonomy" id="1185412"/>
    <lineage>
        <taxon>Bacteria</taxon>
        <taxon>Bacillati</taxon>
        <taxon>Bacillota</taxon>
        <taxon>Clostridia</taxon>
        <taxon>Lachnospirales</taxon>
        <taxon>Vallitaleaceae</taxon>
        <taxon>Vallitalea</taxon>
    </lineage>
</organism>
<dbReference type="InterPro" id="IPR036291">
    <property type="entry name" value="NAD(P)-bd_dom_sf"/>
</dbReference>
<dbReference type="Proteomes" id="UP000677305">
    <property type="component" value="Chromosome"/>
</dbReference>
<sequence>MNIQELFSVKDKVVVITGSTRGIGAAIAKGYKEAGASVWIHGRKEETTKIAAEKMGFDKYVAADLSDIQSVEKMADHIISVESKVDVLINNAGYEDHASIENMDFNLMDKIYDINTKAHYLLFSKLIPLLKKSDSGSVINVTSIHDLVAVRNNSPYCMSKAAMGMMSKVAALELGNSGIRVNNLAPGAIATDMNRDLLKKLEEDNGTSFGEWIPLNRVGEVEEMVGPAIFLGSKASSYITGTTIYADGGYKENLLRY</sequence>
<comment type="similarity">
    <text evidence="1">Belongs to the short-chain dehydrogenases/reductases (SDR) family.</text>
</comment>
<dbReference type="SUPFAM" id="SSF51735">
    <property type="entry name" value="NAD(P)-binding Rossmann-fold domains"/>
    <property type="match status" value="1"/>
</dbReference>